<dbReference type="OrthoDB" id="3788048at2759"/>
<feature type="compositionally biased region" description="Basic and acidic residues" evidence="1">
    <location>
        <begin position="23"/>
        <end position="65"/>
    </location>
</feature>
<name>A0A6A5S4B8_9PLEO</name>
<feature type="non-terminal residue" evidence="2">
    <location>
        <position position="1"/>
    </location>
</feature>
<evidence type="ECO:0000256" key="1">
    <source>
        <dbReference type="SAM" id="MobiDB-lite"/>
    </source>
</evidence>
<evidence type="ECO:0000313" key="2">
    <source>
        <dbReference type="EMBL" id="KAF1934440.1"/>
    </source>
</evidence>
<accession>A0A6A5S4B8</accession>
<dbReference type="Proteomes" id="UP000800082">
    <property type="component" value="Unassembled WGS sequence"/>
</dbReference>
<proteinExistence type="predicted"/>
<keyword evidence="3" id="KW-1185">Reference proteome</keyword>
<organism evidence="2 3">
    <name type="scientific">Didymella exigua CBS 183.55</name>
    <dbReference type="NCBI Taxonomy" id="1150837"/>
    <lineage>
        <taxon>Eukaryota</taxon>
        <taxon>Fungi</taxon>
        <taxon>Dikarya</taxon>
        <taxon>Ascomycota</taxon>
        <taxon>Pezizomycotina</taxon>
        <taxon>Dothideomycetes</taxon>
        <taxon>Pleosporomycetidae</taxon>
        <taxon>Pleosporales</taxon>
        <taxon>Pleosporineae</taxon>
        <taxon>Didymellaceae</taxon>
        <taxon>Didymella</taxon>
    </lineage>
</organism>
<feature type="region of interest" description="Disordered" evidence="1">
    <location>
        <begin position="23"/>
        <end position="120"/>
    </location>
</feature>
<sequence>AEELKIAEMAKLRHANKLYNEKIAQERREQRAKEKEEREQKAEEAAERKAQRERNKQARDAEKALKLPQRHNRKASAAPAARIPKKRCTMTTVRGVAAAEPPAAPRTHTTRSSRTATLYN</sequence>
<feature type="compositionally biased region" description="Low complexity" evidence="1">
    <location>
        <begin position="105"/>
        <end position="120"/>
    </location>
</feature>
<reference evidence="2" key="1">
    <citation type="journal article" date="2020" name="Stud. Mycol.">
        <title>101 Dothideomycetes genomes: a test case for predicting lifestyles and emergence of pathogens.</title>
        <authorList>
            <person name="Haridas S."/>
            <person name="Albert R."/>
            <person name="Binder M."/>
            <person name="Bloem J."/>
            <person name="Labutti K."/>
            <person name="Salamov A."/>
            <person name="Andreopoulos B."/>
            <person name="Baker S."/>
            <person name="Barry K."/>
            <person name="Bills G."/>
            <person name="Bluhm B."/>
            <person name="Cannon C."/>
            <person name="Castanera R."/>
            <person name="Culley D."/>
            <person name="Daum C."/>
            <person name="Ezra D."/>
            <person name="Gonzalez J."/>
            <person name="Henrissat B."/>
            <person name="Kuo A."/>
            <person name="Liang C."/>
            <person name="Lipzen A."/>
            <person name="Lutzoni F."/>
            <person name="Magnuson J."/>
            <person name="Mondo S."/>
            <person name="Nolan M."/>
            <person name="Ohm R."/>
            <person name="Pangilinan J."/>
            <person name="Park H.-J."/>
            <person name="Ramirez L."/>
            <person name="Alfaro M."/>
            <person name="Sun H."/>
            <person name="Tritt A."/>
            <person name="Yoshinaga Y."/>
            <person name="Zwiers L.-H."/>
            <person name="Turgeon B."/>
            <person name="Goodwin S."/>
            <person name="Spatafora J."/>
            <person name="Crous P."/>
            <person name="Grigoriev I."/>
        </authorList>
    </citation>
    <scope>NUCLEOTIDE SEQUENCE</scope>
    <source>
        <strain evidence="2">CBS 183.55</strain>
    </source>
</reference>
<dbReference type="AlphaFoldDB" id="A0A6A5S4B8"/>
<evidence type="ECO:0000313" key="3">
    <source>
        <dbReference type="Proteomes" id="UP000800082"/>
    </source>
</evidence>
<protein>
    <submittedName>
        <fullName evidence="2">Uncharacterized protein</fullName>
    </submittedName>
</protein>
<dbReference type="EMBL" id="ML978956">
    <property type="protein sequence ID" value="KAF1934440.1"/>
    <property type="molecule type" value="Genomic_DNA"/>
</dbReference>
<dbReference type="GeneID" id="54352576"/>
<gene>
    <name evidence="2" type="ORF">M421DRAFT_51205</name>
</gene>
<dbReference type="RefSeq" id="XP_033454688.1">
    <property type="nucleotide sequence ID" value="XM_033594908.1"/>
</dbReference>